<reference evidence="11" key="2">
    <citation type="submission" date="2025-08" db="UniProtKB">
        <authorList>
            <consortium name="RefSeq"/>
        </authorList>
    </citation>
    <scope>IDENTIFICATION</scope>
    <source>
        <tissue evidence="11">Leaves</tissue>
    </source>
</reference>
<evidence type="ECO:0000256" key="5">
    <source>
        <dbReference type="ARBA" id="ARBA00022454"/>
    </source>
</evidence>
<dbReference type="InterPro" id="IPR028262">
    <property type="entry name" value="CTC1_plant"/>
</dbReference>
<organism evidence="10 11">
    <name type="scientific">Coffea arabica</name>
    <name type="common">Arabian coffee</name>
    <dbReference type="NCBI Taxonomy" id="13443"/>
    <lineage>
        <taxon>Eukaryota</taxon>
        <taxon>Viridiplantae</taxon>
        <taxon>Streptophyta</taxon>
        <taxon>Embryophyta</taxon>
        <taxon>Tracheophyta</taxon>
        <taxon>Spermatophyta</taxon>
        <taxon>Magnoliopsida</taxon>
        <taxon>eudicotyledons</taxon>
        <taxon>Gunneridae</taxon>
        <taxon>Pentapetalae</taxon>
        <taxon>asterids</taxon>
        <taxon>lamiids</taxon>
        <taxon>Gentianales</taxon>
        <taxon>Rubiaceae</taxon>
        <taxon>Ixoroideae</taxon>
        <taxon>Gardenieae complex</taxon>
        <taxon>Bertiereae - Coffeeae clade</taxon>
        <taxon>Coffeeae</taxon>
        <taxon>Coffea</taxon>
    </lineage>
</organism>
<dbReference type="GeneID" id="113713733"/>
<dbReference type="Proteomes" id="UP001652660">
    <property type="component" value="Chromosome 10c"/>
</dbReference>
<dbReference type="GO" id="GO:1990879">
    <property type="term" value="C:CST complex"/>
    <property type="evidence" value="ECO:0007669"/>
    <property type="project" value="TreeGrafter"/>
</dbReference>
<dbReference type="Pfam" id="PF15491">
    <property type="entry name" value="CTC1_2"/>
    <property type="match status" value="1"/>
</dbReference>
<dbReference type="GO" id="GO:0045740">
    <property type="term" value="P:positive regulation of DNA replication"/>
    <property type="evidence" value="ECO:0007669"/>
    <property type="project" value="TreeGrafter"/>
</dbReference>
<evidence type="ECO:0000256" key="3">
    <source>
        <dbReference type="ARBA" id="ARBA00006332"/>
    </source>
</evidence>
<evidence type="ECO:0000313" key="11">
    <source>
        <dbReference type="RefSeq" id="XP_027093322.1"/>
    </source>
</evidence>
<accession>A0A6P6UUK0</accession>
<comment type="subcellular location">
    <subcellularLocation>
        <location evidence="2">Chromosome</location>
        <location evidence="2">Telomere</location>
    </subcellularLocation>
    <subcellularLocation>
        <location evidence="1">Nucleus</location>
    </subcellularLocation>
</comment>
<dbReference type="GO" id="GO:0010833">
    <property type="term" value="P:telomere maintenance via telomere lengthening"/>
    <property type="evidence" value="ECO:0007669"/>
    <property type="project" value="TreeGrafter"/>
</dbReference>
<keyword evidence="6" id="KW-0779">Telomere</keyword>
<protein>
    <recommendedName>
        <fullName evidence="4">CST complex subunit CTC1</fullName>
    </recommendedName>
</protein>
<keyword evidence="7" id="KW-0238">DNA-binding</keyword>
<keyword evidence="5" id="KW-0158">Chromosome</keyword>
<gene>
    <name evidence="11" type="primary">LOC113713733</name>
</gene>
<name>A0A6P6UUK0_COFAR</name>
<reference evidence="10" key="1">
    <citation type="journal article" date="2025" name="Foods">
        <title>Unveiling the Microbial Signatures of Arabica Coffee Cherries: Insights into Ripeness Specific Diversity, Functional Traits, and Implications for Quality and Safety.</title>
        <authorList>
            <consortium name="RefSeq"/>
            <person name="Tenea G.N."/>
            <person name="Cifuentes V."/>
            <person name="Reyes P."/>
            <person name="Cevallos-Vallejos M."/>
        </authorList>
    </citation>
    <scope>NUCLEOTIDE SEQUENCE [LARGE SCALE GENOMIC DNA]</scope>
</reference>
<dbReference type="GO" id="GO:0042162">
    <property type="term" value="F:telomeric DNA binding"/>
    <property type="evidence" value="ECO:0007669"/>
    <property type="project" value="TreeGrafter"/>
</dbReference>
<proteinExistence type="inferred from homology"/>
<dbReference type="PANTHER" id="PTHR14865">
    <property type="entry name" value="CST COMPLEX SUBUNIT CTC1"/>
    <property type="match status" value="1"/>
</dbReference>
<keyword evidence="8" id="KW-0539">Nucleus</keyword>
<feature type="region of interest" description="Disordered" evidence="9">
    <location>
        <begin position="28"/>
        <end position="52"/>
    </location>
</feature>
<evidence type="ECO:0000256" key="4">
    <source>
        <dbReference type="ARBA" id="ARBA00016175"/>
    </source>
</evidence>
<evidence type="ECO:0000256" key="2">
    <source>
        <dbReference type="ARBA" id="ARBA00004574"/>
    </source>
</evidence>
<evidence type="ECO:0000256" key="6">
    <source>
        <dbReference type="ARBA" id="ARBA00022895"/>
    </source>
</evidence>
<evidence type="ECO:0000313" key="10">
    <source>
        <dbReference type="Proteomes" id="UP001652660"/>
    </source>
</evidence>
<dbReference type="InterPro" id="IPR042617">
    <property type="entry name" value="CTC1-like"/>
</dbReference>
<evidence type="ECO:0000256" key="9">
    <source>
        <dbReference type="SAM" id="MobiDB-lite"/>
    </source>
</evidence>
<keyword evidence="10" id="KW-1185">Reference proteome</keyword>
<evidence type="ECO:0000256" key="8">
    <source>
        <dbReference type="ARBA" id="ARBA00023242"/>
    </source>
</evidence>
<comment type="similarity">
    <text evidence="3">Belongs to the CTC1 family.</text>
</comment>
<dbReference type="GO" id="GO:0003697">
    <property type="term" value="F:single-stranded DNA binding"/>
    <property type="evidence" value="ECO:0007669"/>
    <property type="project" value="TreeGrafter"/>
</dbReference>
<evidence type="ECO:0000256" key="7">
    <source>
        <dbReference type="ARBA" id="ARBA00023125"/>
    </source>
</evidence>
<evidence type="ECO:0000256" key="1">
    <source>
        <dbReference type="ARBA" id="ARBA00004123"/>
    </source>
</evidence>
<feature type="compositionally biased region" description="Polar residues" evidence="9">
    <location>
        <begin position="28"/>
        <end position="39"/>
    </location>
</feature>
<dbReference type="PANTHER" id="PTHR14865:SF2">
    <property type="entry name" value="CST COMPLEX SUBUNIT CTC1"/>
    <property type="match status" value="1"/>
</dbReference>
<dbReference type="OrthoDB" id="2314520at2759"/>
<sequence length="1374" mass="152488">MEGKTANILKISDLISCARPLTGVSSLTPGGNVPSSAPQPQDEPPMHFNKPTSQNPTIKLLKPLNHPAILIGAVSLPLHSNKNNDDVSTIECSCLQFTDGSVTICCDVLDFQPQMIGPKIRICAWNFIPLKVGCRLSGFLEIIRWEFVEYSSNLTEFSLGLGTFDCKDDSKVKYSLFGVLESTSPVTVVPCSTGGSSSRCDSRNICGFLVKVLVCECKFCRSRKTLLALRDLSDESCKNHCFLKCLIVYFCGSASSWHPVMVRLIGNLISLSGLKKKLVYIGKDDSELMYVTTDKALLRLPVMAKKYILKEKAQVRGFGEVGSYAGTVTGVYMQGMVVELDQGVLLLLTDHQLMVPHSLRVGAIVSVKNVHFVSTKYSWTKILLLGTCFITCICVESFSPMETGCHRSSHSQNSLRKFVDSMVFPARLWVLLTVTCFRKKFAGILSEKEILGSKHEVGLAQTYTNSHLPASAYQMRHGVFLEYCRHGSCAYHKEEDYSHLKLVVPISCLWRDFENRWIKMLLDSEDEFDIIDSRREKYYLSCCGKYYANLTRKTFRSQDTGVILLGNLKVSPSSGGLQLVDATGSIDVVIPDIPSNWDLKRVYEVQDFTIVMQGIPDYLDCSKLLASEPLTCRNIFENAPLVRETKISLFLYYHFGGKTSSHSSFSSKKSKESLQEFEGGNFHLLLLKHKFPLLHKRLGDQFISNKSSAFAEVAILPWDLVLPEKNDVAHLGVVPLDELKNVKKYETYGHLKRCKTDAVSIQAQESGLSEAANLTCGCLNDSYCTDFGTERKHCDASCPLKFPCLISSRSIKCPYQGLVHCTDKKEVTSSGCNPDGRRVFLEFDSESLNMYQRLRIGAFYMVKHHQNDVLCRAKVDDKALGGVILVSSETCLWRLSFSSDVVAKNSDPSPIVQQSDSCVSNDEITPDTTQKFQIAPLKFDGVSPESYSDINLCMPADVISYFKIDANNSKTSLMKSPASLKEEIDIYNVHRTAITASVLSPETAHSNLLLPEGNLLTFRGQIVAIHDSSCTSFVEHLWNESPVNVHQPILSQGTSIICIHALVDHHMAMIFGALDKHAYPTGLGTGVHATFHRILVLGQQNHYMLIPASFIEIDSVNVVDNGCNNENDPVANSIFACYATSPSVFPAALISEVTHGMGIKLMQLHCRVVGVHVLVLQENKKARYSSTRVQSGSLMVEIPLAGFILDDGSSCCCCWANYDRAANMLGLPTQFISTEACARTSQRLKIPVRRRTNNSSFDHLNRIIRQHKRVVVRNCGSMFDSSCLDLTFSVDGDEVIGSSDENLLRCLVMSACFSRLWTVVGSLMDSTAINRLEKQLSGLEMTLFPLPNIWASGGVYRSDPLAQSRMILQALVKN</sequence>
<dbReference type="RefSeq" id="XP_027093322.1">
    <property type="nucleotide sequence ID" value="XM_027237521.2"/>
</dbReference>